<protein>
    <submittedName>
        <fullName evidence="3">Janus kinase and microtubule interacting protein 3</fullName>
    </submittedName>
</protein>
<dbReference type="EMBL" id="AGTP01019129">
    <property type="status" value="NOT_ANNOTATED_CDS"/>
    <property type="molecule type" value="Genomic_DNA"/>
</dbReference>
<dbReference type="EMBL" id="AGTP01019132">
    <property type="status" value="NOT_ANNOTATED_CDS"/>
    <property type="molecule type" value="Genomic_DNA"/>
</dbReference>
<dbReference type="GO" id="GO:0019900">
    <property type="term" value="F:kinase binding"/>
    <property type="evidence" value="ECO:0007669"/>
    <property type="project" value="InterPro"/>
</dbReference>
<dbReference type="AlphaFoldDB" id="A0A287CXT0"/>
<sequence>MELLHLAQQRIKELEERIEAQKRQIKELEEKFLFLFLFFSLAFILWS</sequence>
<keyword evidence="4" id="KW-1185">Reference proteome</keyword>
<gene>
    <name evidence="3" type="primary">JAKMIP3</name>
</gene>
<accession>A0A287CXT0</accession>
<reference evidence="3" key="2">
    <citation type="submission" date="2025-08" db="UniProtKB">
        <authorList>
            <consortium name="Ensembl"/>
        </authorList>
    </citation>
    <scope>IDENTIFICATION</scope>
</reference>
<dbReference type="PANTHER" id="PTHR18935">
    <property type="entry name" value="GOLGIN SUBFAMILY A MEMBER 4-LIKE ISOFORM X1"/>
    <property type="match status" value="1"/>
</dbReference>
<dbReference type="Proteomes" id="UP000005215">
    <property type="component" value="Unassembled WGS sequence"/>
</dbReference>
<evidence type="ECO:0000256" key="2">
    <source>
        <dbReference type="SAM" id="Phobius"/>
    </source>
</evidence>
<reference evidence="3" key="3">
    <citation type="submission" date="2025-09" db="UniProtKB">
        <authorList>
            <consortium name="Ensembl"/>
        </authorList>
    </citation>
    <scope>IDENTIFICATION</scope>
</reference>
<dbReference type="GO" id="GO:0008017">
    <property type="term" value="F:microtubule binding"/>
    <property type="evidence" value="ECO:0007669"/>
    <property type="project" value="InterPro"/>
</dbReference>
<keyword evidence="2" id="KW-1133">Transmembrane helix</keyword>
<proteinExistence type="predicted"/>
<evidence type="ECO:0000256" key="1">
    <source>
        <dbReference type="SAM" id="Coils"/>
    </source>
</evidence>
<organism evidence="3 4">
    <name type="scientific">Ictidomys tridecemlineatus</name>
    <name type="common">Thirteen-lined ground squirrel</name>
    <name type="synonym">Spermophilus tridecemlineatus</name>
    <dbReference type="NCBI Taxonomy" id="43179"/>
    <lineage>
        <taxon>Eukaryota</taxon>
        <taxon>Metazoa</taxon>
        <taxon>Chordata</taxon>
        <taxon>Craniata</taxon>
        <taxon>Vertebrata</taxon>
        <taxon>Euteleostomi</taxon>
        <taxon>Mammalia</taxon>
        <taxon>Eutheria</taxon>
        <taxon>Euarchontoglires</taxon>
        <taxon>Glires</taxon>
        <taxon>Rodentia</taxon>
        <taxon>Sciuromorpha</taxon>
        <taxon>Sciuridae</taxon>
        <taxon>Xerinae</taxon>
        <taxon>Marmotini</taxon>
        <taxon>Ictidomys</taxon>
    </lineage>
</organism>
<dbReference type="EMBL" id="AGTP01019131">
    <property type="status" value="NOT_ANNOTATED_CDS"/>
    <property type="molecule type" value="Genomic_DNA"/>
</dbReference>
<keyword evidence="2" id="KW-0472">Membrane</keyword>
<feature type="coiled-coil region" evidence="1">
    <location>
        <begin position="4"/>
        <end position="31"/>
    </location>
</feature>
<evidence type="ECO:0000313" key="3">
    <source>
        <dbReference type="Ensembl" id="ENSSTOP00000026083.1"/>
    </source>
</evidence>
<dbReference type="EMBL" id="AGTP01019130">
    <property type="status" value="NOT_ANNOTATED_CDS"/>
    <property type="molecule type" value="Genomic_DNA"/>
</dbReference>
<dbReference type="EMBL" id="AGTP01019125">
    <property type="status" value="NOT_ANNOTATED_CDS"/>
    <property type="molecule type" value="Genomic_DNA"/>
</dbReference>
<dbReference type="EMBL" id="AGTP01019126">
    <property type="status" value="NOT_ANNOTATED_CDS"/>
    <property type="molecule type" value="Genomic_DNA"/>
</dbReference>
<dbReference type="GeneTree" id="ENSGT00940000153713"/>
<feature type="transmembrane region" description="Helical" evidence="2">
    <location>
        <begin position="31"/>
        <end position="46"/>
    </location>
</feature>
<dbReference type="EMBL" id="AGTP01019127">
    <property type="status" value="NOT_ANNOTATED_CDS"/>
    <property type="molecule type" value="Genomic_DNA"/>
</dbReference>
<keyword evidence="2" id="KW-0812">Transmembrane</keyword>
<dbReference type="InterPro" id="IPR024836">
    <property type="entry name" value="JAKMIP"/>
</dbReference>
<reference evidence="4" key="1">
    <citation type="submission" date="2011-11" db="EMBL/GenBank/DDBJ databases">
        <title>The Draft Genome of Spermophilus tridecemlineatus.</title>
        <authorList>
            <consortium name="The Broad Institute Genome Assembly &amp; Analysis Group"/>
            <consortium name="Computational R&amp;D Group"/>
            <consortium name="and Sequencing Platform"/>
            <person name="Di Palma F."/>
            <person name="Alfoldi J."/>
            <person name="Johnson J."/>
            <person name="Berlin A."/>
            <person name="Gnerre S."/>
            <person name="Jaffe D."/>
            <person name="MacCallum I."/>
            <person name="Young S."/>
            <person name="Walker B.J."/>
            <person name="Lindblad-Toh K."/>
        </authorList>
    </citation>
    <scope>NUCLEOTIDE SEQUENCE [LARGE SCALE GENOMIC DNA]</scope>
</reference>
<name>A0A287CXT0_ICTTR</name>
<keyword evidence="1" id="KW-0175">Coiled coil</keyword>
<dbReference type="PANTHER" id="PTHR18935:SF9">
    <property type="entry name" value="JANUS KINASE AND MICROTUBULE-INTERACTING PROTEIN 3"/>
    <property type="match status" value="1"/>
</dbReference>
<dbReference type="Ensembl" id="ENSSTOT00000042107.1">
    <property type="protein sequence ID" value="ENSSTOP00000026083.1"/>
    <property type="gene ID" value="ENSSTOG00000025513.2"/>
</dbReference>
<evidence type="ECO:0000313" key="4">
    <source>
        <dbReference type="Proteomes" id="UP000005215"/>
    </source>
</evidence>
<dbReference type="EMBL" id="AGTP01019128">
    <property type="status" value="NOT_ANNOTATED_CDS"/>
    <property type="molecule type" value="Genomic_DNA"/>
</dbReference>